<feature type="domain" description="Transposase IS4-like" evidence="1">
    <location>
        <begin position="97"/>
        <end position="269"/>
    </location>
</feature>
<evidence type="ECO:0000313" key="3">
    <source>
        <dbReference type="Proteomes" id="UP000238042"/>
    </source>
</evidence>
<dbReference type="RefSeq" id="WP_105246963.1">
    <property type="nucleotide sequence ID" value="NZ_PSZM01000040.1"/>
</dbReference>
<dbReference type="AlphaFoldDB" id="A0A2S8AAE9"/>
<dbReference type="NCBIfam" id="NF033520">
    <property type="entry name" value="transpos_IS982"/>
    <property type="match status" value="1"/>
</dbReference>
<dbReference type="EMBL" id="PSZM01000040">
    <property type="protein sequence ID" value="PQL91565.1"/>
    <property type="molecule type" value="Genomic_DNA"/>
</dbReference>
<keyword evidence="3" id="KW-1185">Reference proteome</keyword>
<evidence type="ECO:0000313" key="2">
    <source>
        <dbReference type="EMBL" id="PQL91565.1"/>
    </source>
</evidence>
<evidence type="ECO:0000259" key="1">
    <source>
        <dbReference type="Pfam" id="PF01609"/>
    </source>
</evidence>
<organism evidence="2 3">
    <name type="scientific">Apibacter adventoris</name>
    <dbReference type="NCBI Taxonomy" id="1679466"/>
    <lineage>
        <taxon>Bacteria</taxon>
        <taxon>Pseudomonadati</taxon>
        <taxon>Bacteroidota</taxon>
        <taxon>Flavobacteriia</taxon>
        <taxon>Flavobacteriales</taxon>
        <taxon>Weeksellaceae</taxon>
        <taxon>Apibacter</taxon>
    </lineage>
</organism>
<protein>
    <submittedName>
        <fullName evidence="2">IS982 family transposase</fullName>
    </submittedName>
</protein>
<accession>A0A2S8AAE9</accession>
<dbReference type="Proteomes" id="UP000238042">
    <property type="component" value="Unassembled WGS sequence"/>
</dbReference>
<dbReference type="OrthoDB" id="706456at2"/>
<gene>
    <name evidence="2" type="ORF">C4S77_07070</name>
</gene>
<comment type="caution">
    <text evidence="2">The sequence shown here is derived from an EMBL/GenBank/DDBJ whole genome shotgun (WGS) entry which is preliminary data.</text>
</comment>
<dbReference type="GO" id="GO:0003677">
    <property type="term" value="F:DNA binding"/>
    <property type="evidence" value="ECO:0007669"/>
    <property type="project" value="InterPro"/>
</dbReference>
<proteinExistence type="predicted"/>
<dbReference type="GO" id="GO:0004803">
    <property type="term" value="F:transposase activity"/>
    <property type="evidence" value="ECO:0007669"/>
    <property type="project" value="InterPro"/>
</dbReference>
<dbReference type="Pfam" id="PF01609">
    <property type="entry name" value="DDE_Tnp_1"/>
    <property type="match status" value="1"/>
</dbReference>
<reference evidence="2 3" key="1">
    <citation type="submission" date="2018-02" db="EMBL/GenBank/DDBJ databases">
        <title>Genome sequences of Apibacter spp., gut symbionts of Asian honey bees.</title>
        <authorList>
            <person name="Kwong W.K."/>
            <person name="Steele M.I."/>
            <person name="Moran N.A."/>
        </authorList>
    </citation>
    <scope>NUCLEOTIDE SEQUENCE [LARGE SCALE GENOMIC DNA]</scope>
    <source>
        <strain evidence="3">wkB301</strain>
    </source>
</reference>
<name>A0A2S8AAE9_9FLAO</name>
<dbReference type="InterPro" id="IPR002559">
    <property type="entry name" value="Transposase_11"/>
</dbReference>
<sequence length="290" mass="34167">MNNIEASYEKILEVLQSITVEMNFLNQKRKPRLSDIELISIDLTSIYMSIDSEYQLFRILPHSLKTRIERSVYNRRKRALFYHRESLRKVLANKISTQDHFIVDSMSLEVCKLSRSSRSCICKEDYQTAPDKGYCASQSTNYYGYKLHAVCTIDGVFTDFDLTQASVHDIHYLKDIKSIYENCTVLADKGYLSVDYQRDLFSSNQIRLEVPMRRNQKDYKPQAYVFRKSRKRIETLFSQLCDQFMIRRNYAKSFDGFKNRILSKIMALTVIQFINKLNNRNINNLKISIA</sequence>
<dbReference type="GO" id="GO:0006313">
    <property type="term" value="P:DNA transposition"/>
    <property type="evidence" value="ECO:0007669"/>
    <property type="project" value="InterPro"/>
</dbReference>